<protein>
    <recommendedName>
        <fullName evidence="11">ZSWIM2</fullName>
    </recommendedName>
</protein>
<gene>
    <name evidence="9" type="ORF">ATANTOWER_031345</name>
</gene>
<organism evidence="9 10">
    <name type="scientific">Ataeniobius toweri</name>
    <dbReference type="NCBI Taxonomy" id="208326"/>
    <lineage>
        <taxon>Eukaryota</taxon>
        <taxon>Metazoa</taxon>
        <taxon>Chordata</taxon>
        <taxon>Craniata</taxon>
        <taxon>Vertebrata</taxon>
        <taxon>Euteleostomi</taxon>
        <taxon>Actinopterygii</taxon>
        <taxon>Neopterygii</taxon>
        <taxon>Teleostei</taxon>
        <taxon>Neoteleostei</taxon>
        <taxon>Acanthomorphata</taxon>
        <taxon>Ovalentaria</taxon>
        <taxon>Atherinomorphae</taxon>
        <taxon>Cyprinodontiformes</taxon>
        <taxon>Goodeidae</taxon>
        <taxon>Ataeniobius</taxon>
    </lineage>
</organism>
<evidence type="ECO:0000313" key="9">
    <source>
        <dbReference type="EMBL" id="MED6232501.1"/>
    </source>
</evidence>
<evidence type="ECO:0000259" key="8">
    <source>
        <dbReference type="PROSITE" id="PS50966"/>
    </source>
</evidence>
<feature type="domain" description="SWIM-type" evidence="8">
    <location>
        <begin position="49"/>
        <end position="82"/>
    </location>
</feature>
<keyword evidence="10" id="KW-1185">Reference proteome</keyword>
<reference evidence="9 10" key="1">
    <citation type="submission" date="2021-07" db="EMBL/GenBank/DDBJ databases">
        <authorList>
            <person name="Palmer J.M."/>
        </authorList>
    </citation>
    <scope>NUCLEOTIDE SEQUENCE [LARGE SCALE GENOMIC DNA]</scope>
    <source>
        <strain evidence="9 10">AT_MEX2019</strain>
        <tissue evidence="9">Muscle</tissue>
    </source>
</reference>
<dbReference type="SUPFAM" id="SSF57850">
    <property type="entry name" value="RING/U-box"/>
    <property type="match status" value="3"/>
</dbReference>
<dbReference type="PROSITE" id="PS50966">
    <property type="entry name" value="ZF_SWIM"/>
    <property type="match status" value="1"/>
</dbReference>
<dbReference type="InterPro" id="IPR039903">
    <property type="entry name" value="Zswim2"/>
</dbReference>
<dbReference type="PROSITE" id="PS50089">
    <property type="entry name" value="ZF_RING_2"/>
    <property type="match status" value="1"/>
</dbReference>
<dbReference type="PANTHER" id="PTHR21540">
    <property type="entry name" value="RING FINGER AND SWIM DOMAIN-CONTAINING PROTEIN 2"/>
    <property type="match status" value="1"/>
</dbReference>
<dbReference type="InterPro" id="IPR000433">
    <property type="entry name" value="Znf_ZZ"/>
</dbReference>
<dbReference type="InterPro" id="IPR007527">
    <property type="entry name" value="Znf_SWIM"/>
</dbReference>
<evidence type="ECO:0008006" key="11">
    <source>
        <dbReference type="Google" id="ProtNLM"/>
    </source>
</evidence>
<keyword evidence="2 4" id="KW-0863">Zinc-finger</keyword>
<dbReference type="PROSITE" id="PS01357">
    <property type="entry name" value="ZF_ZZ_1"/>
    <property type="match status" value="1"/>
</dbReference>
<dbReference type="CDD" id="cd16494">
    <property type="entry name" value="RING-CH-C4HC3_ZSWM2"/>
    <property type="match status" value="1"/>
</dbReference>
<comment type="caution">
    <text evidence="9">The sequence shown here is derived from an EMBL/GenBank/DDBJ whole genome shotgun (WGS) entry which is preliminary data.</text>
</comment>
<dbReference type="Proteomes" id="UP001345963">
    <property type="component" value="Unassembled WGS sequence"/>
</dbReference>
<evidence type="ECO:0000256" key="5">
    <source>
        <dbReference type="SAM" id="MobiDB-lite"/>
    </source>
</evidence>
<dbReference type="Gene3D" id="3.30.40.10">
    <property type="entry name" value="Zinc/RING finger domain, C3HC4 (zinc finger)"/>
    <property type="match status" value="2"/>
</dbReference>
<feature type="domain" description="RING-type" evidence="6">
    <location>
        <begin position="150"/>
        <end position="202"/>
    </location>
</feature>
<dbReference type="InterPro" id="IPR001841">
    <property type="entry name" value="Znf_RING"/>
</dbReference>
<dbReference type="EMBL" id="JAHUTI010000877">
    <property type="protein sequence ID" value="MED6232501.1"/>
    <property type="molecule type" value="Genomic_DNA"/>
</dbReference>
<keyword evidence="1" id="KW-0479">Metal-binding</keyword>
<feature type="region of interest" description="Disordered" evidence="5">
    <location>
        <begin position="360"/>
        <end position="418"/>
    </location>
</feature>
<dbReference type="InterPro" id="IPR013083">
    <property type="entry name" value="Znf_RING/FYVE/PHD"/>
</dbReference>
<evidence type="ECO:0000256" key="3">
    <source>
        <dbReference type="ARBA" id="ARBA00022833"/>
    </source>
</evidence>
<evidence type="ECO:0000256" key="4">
    <source>
        <dbReference type="PROSITE-ProRule" id="PRU00228"/>
    </source>
</evidence>
<dbReference type="Pfam" id="PF04434">
    <property type="entry name" value="SWIM"/>
    <property type="match status" value="1"/>
</dbReference>
<evidence type="ECO:0000256" key="2">
    <source>
        <dbReference type="ARBA" id="ARBA00022771"/>
    </source>
</evidence>
<feature type="domain" description="ZZ-type" evidence="7">
    <location>
        <begin position="233"/>
        <end position="288"/>
    </location>
</feature>
<evidence type="ECO:0000259" key="7">
    <source>
        <dbReference type="PROSITE" id="PS50135"/>
    </source>
</evidence>
<dbReference type="Gene3D" id="3.30.60.90">
    <property type="match status" value="1"/>
</dbReference>
<keyword evidence="3" id="KW-0862">Zinc</keyword>
<dbReference type="PROSITE" id="PS50135">
    <property type="entry name" value="ZF_ZZ_2"/>
    <property type="match status" value="1"/>
</dbReference>
<dbReference type="InterPro" id="IPR043145">
    <property type="entry name" value="Znf_ZZ_sf"/>
</dbReference>
<proteinExistence type="predicted"/>
<evidence type="ECO:0000256" key="1">
    <source>
        <dbReference type="ARBA" id="ARBA00022723"/>
    </source>
</evidence>
<name>A0ABU7A3T6_9TELE</name>
<accession>A0ABU7A3T6</accession>
<sequence length="418" mass="46229">MSRKTAWRNTASDAVSSHQDQALSTTMLLLRSFGPAAFLLREDGETRSFKVCLGEPHTCTCPAFTKEQQPCKHICWLFLRKFRLPKEHEYAFQLGLSERQLLEVLQGLHQAEAHRTELDASAAAGNPSRNVPGKEVGSVCRKVIQAQDVCPICQEGLLLKKQPVSYCRFSCGNSVHISCMKMWADHQRLSHSQEMLKCPLCREDFSSLKLLQEQVKNAAKLFTAAEREKPDRHLGVLCCSCRVCPITGTCFKCTICSSLYLCENCTRKGCHSQHPLALRATRKEKWILVAAGSTGDPKPQDESTVAEFFADSVLEGLPAVKVRSGSLLLNEGMQCRICLESFRLGQQVRTLPCHHKDQVTGAADSVETPRLPSPQTPPSAPPGGAQGVPRPAERHSPSRVSWASSRWDVPGTLLEGRV</sequence>
<evidence type="ECO:0000313" key="10">
    <source>
        <dbReference type="Proteomes" id="UP001345963"/>
    </source>
</evidence>
<feature type="compositionally biased region" description="Pro residues" evidence="5">
    <location>
        <begin position="371"/>
        <end position="381"/>
    </location>
</feature>
<dbReference type="PANTHER" id="PTHR21540:SF3">
    <property type="entry name" value="E3 UBIQUITIN-PROTEIN LIGASE ZSWIM2"/>
    <property type="match status" value="1"/>
</dbReference>
<evidence type="ECO:0000259" key="6">
    <source>
        <dbReference type="PROSITE" id="PS50089"/>
    </source>
</evidence>